<evidence type="ECO:0000256" key="1">
    <source>
        <dbReference type="ARBA" id="ARBA00022679"/>
    </source>
</evidence>
<gene>
    <name evidence="12" type="ORF">CAP_3267</name>
</gene>
<dbReference type="InterPro" id="IPR048445">
    <property type="entry name" value="DncV-like_NTFase"/>
</dbReference>
<sequence length="332" mass="37237">MAQVQKYFDQFDQTIKLRNHHEYAVLAEKRKNILNRLNEGIAQQRKAGAPIPAYRPFNQGSYDIGTGVKPIPGSGGEYDIDVGIEFDVARDAHPSVAVKTWVLNAVAEHTSSVEMRTSCVTVTYMESGKPKYHVDLAVYSSAARNPDRRMYLARGKPHASKEAQTWDLSAPEALTDLLNDRFTGDQGNQFRQAVRALKRWKDHRFPAQGHMAPRGIALAVAVFHWFSPMFTYEQGAPRHDILTALVRFVETLLSQFRHGVDAKGQASTRLQVCCPAEPHDDLCCRMSAEQMKQFHARLETLLSALRAAQTAPDAKTACETLRKEFGNDFPLP</sequence>
<dbReference type="Proteomes" id="UP000019678">
    <property type="component" value="Unassembled WGS sequence"/>
</dbReference>
<reference evidence="12 13" key="1">
    <citation type="submission" date="2013-05" db="EMBL/GenBank/DDBJ databases">
        <title>Genome assembly of Chondromyces apiculatus DSM 436.</title>
        <authorList>
            <person name="Sharma G."/>
            <person name="Khatri I."/>
            <person name="Kaur C."/>
            <person name="Mayilraj S."/>
            <person name="Subramanian S."/>
        </authorList>
    </citation>
    <scope>NUCLEOTIDE SEQUENCE [LARGE SCALE GENOMIC DNA]</scope>
    <source>
        <strain evidence="12 13">DSM 436</strain>
    </source>
</reference>
<dbReference type="eggNOG" id="ENOG502Z9ZM">
    <property type="taxonomic scope" value="Bacteria"/>
</dbReference>
<evidence type="ECO:0000313" key="12">
    <source>
        <dbReference type="EMBL" id="EYF05350.1"/>
    </source>
</evidence>
<dbReference type="RefSeq" id="WP_044241843.1">
    <property type="nucleotide sequence ID" value="NZ_ASRX01000024.1"/>
</dbReference>
<evidence type="ECO:0000256" key="2">
    <source>
        <dbReference type="ARBA" id="ARBA00022695"/>
    </source>
</evidence>
<dbReference type="GO" id="GO:0009117">
    <property type="term" value="P:nucleotide metabolic process"/>
    <property type="evidence" value="ECO:0007669"/>
    <property type="project" value="UniProtKB-KW"/>
</dbReference>
<dbReference type="Pfam" id="PF21654">
    <property type="entry name" value="DncV-like_NTFase"/>
    <property type="match status" value="1"/>
</dbReference>
<proteinExistence type="predicted"/>
<dbReference type="GO" id="GO:0016779">
    <property type="term" value="F:nucleotidyltransferase activity"/>
    <property type="evidence" value="ECO:0007669"/>
    <property type="project" value="UniProtKB-KW"/>
</dbReference>
<keyword evidence="1" id="KW-0808">Transferase</keyword>
<keyword evidence="6" id="KW-0460">Magnesium</keyword>
<evidence type="ECO:0000313" key="13">
    <source>
        <dbReference type="Proteomes" id="UP000019678"/>
    </source>
</evidence>
<comment type="caution">
    <text evidence="12">The sequence shown here is derived from an EMBL/GenBank/DDBJ whole genome shotgun (WGS) entry which is preliminary data.</text>
</comment>
<dbReference type="AlphaFoldDB" id="A0A017T955"/>
<comment type="catalytic activity">
    <reaction evidence="10">
        <text>GTP + ATP = 3',3'-cGAMP + 2 diphosphate</text>
        <dbReference type="Rhea" id="RHEA:35647"/>
        <dbReference type="ChEBI" id="CHEBI:30616"/>
        <dbReference type="ChEBI" id="CHEBI:33019"/>
        <dbReference type="ChEBI" id="CHEBI:37565"/>
        <dbReference type="ChEBI" id="CHEBI:71501"/>
    </reaction>
    <physiologicalReaction direction="left-to-right" evidence="10">
        <dbReference type="Rhea" id="RHEA:35648"/>
    </physiologicalReaction>
</comment>
<keyword evidence="2" id="KW-0548">Nucleotidyltransferase</keyword>
<keyword evidence="7" id="KW-0546">Nucleotide metabolism</keyword>
<evidence type="ECO:0000259" key="11">
    <source>
        <dbReference type="Pfam" id="PF21654"/>
    </source>
</evidence>
<accession>A0A017T955</accession>
<evidence type="ECO:0000256" key="7">
    <source>
        <dbReference type="ARBA" id="ARBA00023080"/>
    </source>
</evidence>
<protein>
    <recommendedName>
        <fullName evidence="9">Cyclic GMP-AMP synthase</fullName>
    </recommendedName>
</protein>
<evidence type="ECO:0000256" key="9">
    <source>
        <dbReference type="ARBA" id="ARBA00044145"/>
    </source>
</evidence>
<dbReference type="STRING" id="1192034.CAP_3267"/>
<keyword evidence="5" id="KW-0067">ATP-binding</keyword>
<evidence type="ECO:0000256" key="10">
    <source>
        <dbReference type="ARBA" id="ARBA00048304"/>
    </source>
</evidence>
<dbReference type="GO" id="GO:0046872">
    <property type="term" value="F:metal ion binding"/>
    <property type="evidence" value="ECO:0007669"/>
    <property type="project" value="UniProtKB-KW"/>
</dbReference>
<dbReference type="GO" id="GO:0005524">
    <property type="term" value="F:ATP binding"/>
    <property type="evidence" value="ECO:0007669"/>
    <property type="project" value="UniProtKB-KW"/>
</dbReference>
<keyword evidence="4" id="KW-0547">Nucleotide-binding</keyword>
<dbReference type="EMBL" id="ASRX01000024">
    <property type="protein sequence ID" value="EYF05350.1"/>
    <property type="molecule type" value="Genomic_DNA"/>
</dbReference>
<feature type="domain" description="Cyclic GMP-AMP synthase DncV-like nucleotidyltransferase" evidence="11">
    <location>
        <begin position="57"/>
        <end position="139"/>
    </location>
</feature>
<evidence type="ECO:0000256" key="4">
    <source>
        <dbReference type="ARBA" id="ARBA00022741"/>
    </source>
</evidence>
<keyword evidence="13" id="KW-1185">Reference proteome</keyword>
<organism evidence="12 13">
    <name type="scientific">Chondromyces apiculatus DSM 436</name>
    <dbReference type="NCBI Taxonomy" id="1192034"/>
    <lineage>
        <taxon>Bacteria</taxon>
        <taxon>Pseudomonadati</taxon>
        <taxon>Myxococcota</taxon>
        <taxon>Polyangia</taxon>
        <taxon>Polyangiales</taxon>
        <taxon>Polyangiaceae</taxon>
        <taxon>Chondromyces</taxon>
    </lineage>
</organism>
<evidence type="ECO:0000256" key="3">
    <source>
        <dbReference type="ARBA" id="ARBA00022723"/>
    </source>
</evidence>
<keyword evidence="8" id="KW-0051">Antiviral defense</keyword>
<name>A0A017T955_9BACT</name>
<evidence type="ECO:0000256" key="5">
    <source>
        <dbReference type="ARBA" id="ARBA00022840"/>
    </source>
</evidence>
<keyword evidence="3" id="KW-0479">Metal-binding</keyword>
<dbReference type="GO" id="GO:0051607">
    <property type="term" value="P:defense response to virus"/>
    <property type="evidence" value="ECO:0007669"/>
    <property type="project" value="UniProtKB-KW"/>
</dbReference>
<dbReference type="OrthoDB" id="5569081at2"/>
<evidence type="ECO:0000256" key="8">
    <source>
        <dbReference type="ARBA" id="ARBA00023118"/>
    </source>
</evidence>
<evidence type="ECO:0000256" key="6">
    <source>
        <dbReference type="ARBA" id="ARBA00022842"/>
    </source>
</evidence>